<feature type="transmembrane region" description="Helical" evidence="1">
    <location>
        <begin position="6"/>
        <end position="24"/>
    </location>
</feature>
<proteinExistence type="predicted"/>
<keyword evidence="1" id="KW-1133">Transmembrane helix</keyword>
<comment type="caution">
    <text evidence="2">The sequence shown here is derived from an EMBL/GenBank/DDBJ whole genome shotgun (WGS) entry which is preliminary data.</text>
</comment>
<accession>A0A7X5QVK0</accession>
<dbReference type="EMBL" id="JAAQTL010000001">
    <property type="protein sequence ID" value="NID16095.1"/>
    <property type="molecule type" value="Genomic_DNA"/>
</dbReference>
<reference evidence="2 3" key="1">
    <citation type="journal article" date="2006" name="Int. J. Syst. Evol. Microbiol.">
        <title>Dyella yeojuensis sp. nov., isolated from greenhouse soil in Korea.</title>
        <authorList>
            <person name="Kim B.Y."/>
            <person name="Weon H.Y."/>
            <person name="Lee K.H."/>
            <person name="Seok S.J."/>
            <person name="Kwon S.W."/>
            <person name="Go S.J."/>
            <person name="Stackebrandt E."/>
        </authorList>
    </citation>
    <scope>NUCLEOTIDE SEQUENCE [LARGE SCALE GENOMIC DNA]</scope>
    <source>
        <strain evidence="2 3">DSM 17673</strain>
    </source>
</reference>
<dbReference type="AlphaFoldDB" id="A0A7X5QVK0"/>
<name>A0A7X5QVK0_9GAMM</name>
<keyword evidence="1" id="KW-0812">Transmembrane</keyword>
<gene>
    <name evidence="2" type="ORF">HBF32_11550</name>
</gene>
<evidence type="ECO:0000313" key="3">
    <source>
        <dbReference type="Proteomes" id="UP000518878"/>
    </source>
</evidence>
<protein>
    <submittedName>
        <fullName evidence="2">Uncharacterized protein</fullName>
    </submittedName>
</protein>
<evidence type="ECO:0000256" key="1">
    <source>
        <dbReference type="SAM" id="Phobius"/>
    </source>
</evidence>
<evidence type="ECO:0000313" key="2">
    <source>
        <dbReference type="EMBL" id="NID16095.1"/>
    </source>
</evidence>
<dbReference type="RefSeq" id="WP_166699764.1">
    <property type="nucleotide sequence ID" value="NZ_JAAQTL010000001.1"/>
</dbReference>
<keyword evidence="3" id="KW-1185">Reference proteome</keyword>
<dbReference type="Proteomes" id="UP000518878">
    <property type="component" value="Unassembled WGS sequence"/>
</dbReference>
<sequence length="94" mass="10564">MHTLVLVNLGACCLIAFSTLWLVTDQSKGRLVRFCLALIMCGAMVNVLALWTAFNRVHASHPVTWPTEAVLNLGEAMLLACWALERRRHLPFMK</sequence>
<feature type="transmembrane region" description="Helical" evidence="1">
    <location>
        <begin position="63"/>
        <end position="84"/>
    </location>
</feature>
<feature type="transmembrane region" description="Helical" evidence="1">
    <location>
        <begin position="31"/>
        <end position="51"/>
    </location>
</feature>
<organism evidence="2 3">
    <name type="scientific">Luteibacter yeojuensis</name>
    <dbReference type="NCBI Taxonomy" id="345309"/>
    <lineage>
        <taxon>Bacteria</taxon>
        <taxon>Pseudomonadati</taxon>
        <taxon>Pseudomonadota</taxon>
        <taxon>Gammaproteobacteria</taxon>
        <taxon>Lysobacterales</taxon>
        <taxon>Rhodanobacteraceae</taxon>
        <taxon>Luteibacter</taxon>
    </lineage>
</organism>
<keyword evidence="1" id="KW-0472">Membrane</keyword>